<keyword evidence="5" id="KW-1185">Reference proteome</keyword>
<dbReference type="SUPFAM" id="SSF57414">
    <property type="entry name" value="Hairpin loop containing domain-like"/>
    <property type="match status" value="2"/>
</dbReference>
<dbReference type="EMBL" id="CANHGI010000001">
    <property type="protein sequence ID" value="CAI5438398.1"/>
    <property type="molecule type" value="Genomic_DNA"/>
</dbReference>
<feature type="region of interest" description="Disordered" evidence="1">
    <location>
        <begin position="175"/>
        <end position="226"/>
    </location>
</feature>
<dbReference type="AlphaFoldDB" id="A0A9P1MWD7"/>
<feature type="compositionally biased region" description="Basic and acidic residues" evidence="1">
    <location>
        <begin position="179"/>
        <end position="188"/>
    </location>
</feature>
<sequence length="809" mass="92133">MKFLIFLVLFHFVTAVEISRILKDNPIIAQMSMFQEDNSTIPSQRFSMKRSPNDPVSDNFPERYHFTNESMFDSADPETTEIDYRDFPEVEPLNSPPTGRLLSDDQQDDSLLQTAIQFETSTTTKIPFAASETLFDTTVSQNYPAKTSPYFSAFPPTSTPPTWSAENTKMFFGNSIESSEEKIRNENKEELEEEQEIEDNSEEEEEEENEENQELTDISSSTTMGLKRTTFKGTSYMAMGTVEATTPQKITRDFKRDQNEAINYNGRYSVSATKYYVDNRIDGEHYQDGISKNFESVDPFVVEKEMRTIARMHASKTHSSDPLTLEMDPKKDESEEKDTISKVEQIQKNGKDVEIRENTYKNQKTVVELWNKLLFGHDYLRYPGAIFDDKFDQNRRKSGDEKVFASKILLSNSPMLKGVEGPLKTMIPSNSKKKISGVRNISPGEIRPVWKITEDIESVCFNSKKDTGVASTIQPFLLEENIEKFDCLKMCADEDECSVVTYSEPLKICELYDEQKEDEIRILGKSLHRTLGGIGSKKCINAFASDDFRFAATSASKEDYEFENKLNIEDEDNNSSQYLRLVEKDNTTPHAIVPPSSSFSTDQSSPKCAPEESVIFVRSDNQEASLESKKEKSLEITEDDCVFACLTNTRPGGGELLDCLSLEYDRRRSLCYLMQNSPQDEIMTPKPINPVVLYEKTCVTKQSAAKCSGGQPIRFRQKVLIGHLIDAQPVETAAECIDLCISKSSTCFSVMFYYDETTLNCILNDSNHLSHPKAFFDETNAIVDFFSIQECLGIKEVRRKLFNKRRIIQ</sequence>
<dbReference type="Proteomes" id="UP001152747">
    <property type="component" value="Unassembled WGS sequence"/>
</dbReference>
<dbReference type="SMART" id="SM00473">
    <property type="entry name" value="PAN_AP"/>
    <property type="match status" value="3"/>
</dbReference>
<evidence type="ECO:0000256" key="2">
    <source>
        <dbReference type="SAM" id="SignalP"/>
    </source>
</evidence>
<dbReference type="CDD" id="cd01099">
    <property type="entry name" value="PAN_AP_HGF"/>
    <property type="match status" value="1"/>
</dbReference>
<feature type="domain" description="Apple" evidence="3">
    <location>
        <begin position="707"/>
        <end position="791"/>
    </location>
</feature>
<dbReference type="Pfam" id="PF00024">
    <property type="entry name" value="PAN_1"/>
    <property type="match status" value="3"/>
</dbReference>
<name>A0A9P1MWD7_9PELO</name>
<organism evidence="4 5">
    <name type="scientific">Caenorhabditis angaria</name>
    <dbReference type="NCBI Taxonomy" id="860376"/>
    <lineage>
        <taxon>Eukaryota</taxon>
        <taxon>Metazoa</taxon>
        <taxon>Ecdysozoa</taxon>
        <taxon>Nematoda</taxon>
        <taxon>Chromadorea</taxon>
        <taxon>Rhabditida</taxon>
        <taxon>Rhabditina</taxon>
        <taxon>Rhabditomorpha</taxon>
        <taxon>Rhabditoidea</taxon>
        <taxon>Rhabditidae</taxon>
        <taxon>Peloderinae</taxon>
        <taxon>Caenorhabditis</taxon>
    </lineage>
</organism>
<feature type="region of interest" description="Disordered" evidence="1">
    <location>
        <begin position="313"/>
        <end position="343"/>
    </location>
</feature>
<feature type="domain" description="Apple" evidence="3">
    <location>
        <begin position="608"/>
        <end position="698"/>
    </location>
</feature>
<evidence type="ECO:0000259" key="3">
    <source>
        <dbReference type="PROSITE" id="PS50948"/>
    </source>
</evidence>
<feature type="chain" id="PRO_5040332460" description="Apple domain-containing protein" evidence="2">
    <location>
        <begin position="16"/>
        <end position="809"/>
    </location>
</feature>
<keyword evidence="2" id="KW-0732">Signal</keyword>
<evidence type="ECO:0000313" key="5">
    <source>
        <dbReference type="Proteomes" id="UP001152747"/>
    </source>
</evidence>
<proteinExistence type="predicted"/>
<feature type="compositionally biased region" description="Basic and acidic residues" evidence="1">
    <location>
        <begin position="327"/>
        <end position="341"/>
    </location>
</feature>
<dbReference type="InterPro" id="IPR003609">
    <property type="entry name" value="Pan_app"/>
</dbReference>
<evidence type="ECO:0000313" key="4">
    <source>
        <dbReference type="EMBL" id="CAI5438398.1"/>
    </source>
</evidence>
<comment type="caution">
    <text evidence="4">The sequence shown here is derived from an EMBL/GenBank/DDBJ whole genome shotgun (WGS) entry which is preliminary data.</text>
</comment>
<dbReference type="Gene3D" id="3.50.4.10">
    <property type="entry name" value="Hepatocyte Growth Factor"/>
    <property type="match status" value="2"/>
</dbReference>
<dbReference type="OrthoDB" id="5814086at2759"/>
<feature type="signal peptide" evidence="2">
    <location>
        <begin position="1"/>
        <end position="15"/>
    </location>
</feature>
<accession>A0A9P1MWD7</accession>
<feature type="compositionally biased region" description="Acidic residues" evidence="1">
    <location>
        <begin position="189"/>
        <end position="214"/>
    </location>
</feature>
<feature type="compositionally biased region" description="Polar residues" evidence="1">
    <location>
        <begin position="215"/>
        <end position="224"/>
    </location>
</feature>
<reference evidence="4" key="1">
    <citation type="submission" date="2022-11" db="EMBL/GenBank/DDBJ databases">
        <authorList>
            <person name="Kikuchi T."/>
        </authorList>
    </citation>
    <scope>NUCLEOTIDE SEQUENCE</scope>
    <source>
        <strain evidence="4">PS1010</strain>
    </source>
</reference>
<protein>
    <recommendedName>
        <fullName evidence="3">Apple domain-containing protein</fullName>
    </recommendedName>
</protein>
<gene>
    <name evidence="4" type="ORF">CAMP_LOCUS1035</name>
</gene>
<dbReference type="PROSITE" id="PS50948">
    <property type="entry name" value="PAN"/>
    <property type="match status" value="2"/>
</dbReference>
<evidence type="ECO:0000256" key="1">
    <source>
        <dbReference type="SAM" id="MobiDB-lite"/>
    </source>
</evidence>